<keyword evidence="3" id="KW-1185">Reference proteome</keyword>
<feature type="domain" description="Mce/MlaD" evidence="1">
    <location>
        <begin position="22"/>
        <end position="100"/>
    </location>
</feature>
<sequence length="446" mass="48043">MLAAVVAAVAALTLLLLNGGGGYRVRADFINAGQLVRGNPVQRDGVRIGEVTGIRLLDNGLAEVEMKIDDRFAPLRRGTRATVRAFSLSGVANRYVDLEFPPAGAPPIPDGGRIDAEHTQTAVDIDQLFNTLDGRTRHDLQRFFKGNRDLFAGVERQANAGLRYLNPSLSTSSRLFAKLAEDEPLLERFLVDTARFNSVLASRSERLTPLVSELADTTQAIASERRALADAIAELPPFMRRANTTFVNLRAAVRDLDPLVAASRPAARELVPFLAEARRLSAGSRPTIRELVRAIQASGGANDLIDLLRSVPPLTQIALDTRERTVAPGGRPVDVGRVRGAIPETAEAFRAGAPELAVARYYTTDFLGWFDDFSTTGAGFDALGALARAHISVAETLAGGPVRRGQYKRCPGSAEAPARDGSNVLPESVREFLQCDESARATGDVR</sequence>
<dbReference type="InterPro" id="IPR003399">
    <property type="entry name" value="Mce/MlaD"/>
</dbReference>
<evidence type="ECO:0000313" key="2">
    <source>
        <dbReference type="EMBL" id="SEH10487.1"/>
    </source>
</evidence>
<accession>A0A1H6FI26</accession>
<dbReference type="AlphaFoldDB" id="A0A1H6FI26"/>
<evidence type="ECO:0000259" key="1">
    <source>
        <dbReference type="Pfam" id="PF02470"/>
    </source>
</evidence>
<dbReference type="PANTHER" id="PTHR33371:SF4">
    <property type="entry name" value="INTERMEMBRANE PHOSPHOLIPID TRANSPORT SYSTEM BINDING PROTEIN MLAD"/>
    <property type="match status" value="1"/>
</dbReference>
<dbReference type="STRING" id="29539.SAMN02745716_0345"/>
<dbReference type="PANTHER" id="PTHR33371">
    <property type="entry name" value="INTERMEMBRANE PHOSPHOLIPID TRANSPORT SYSTEM BINDING PROTEIN MLAD-RELATED"/>
    <property type="match status" value="1"/>
</dbReference>
<dbReference type="EMBL" id="FNWJ01000001">
    <property type="protein sequence ID" value="SEH10487.1"/>
    <property type="molecule type" value="Genomic_DNA"/>
</dbReference>
<name>A0A1H6FI26_THEAL</name>
<protein>
    <submittedName>
        <fullName evidence="2">Phospholipid/cholesterol/gamma-HCH transport system substrate-binding protein</fullName>
    </submittedName>
</protein>
<evidence type="ECO:0000313" key="3">
    <source>
        <dbReference type="Proteomes" id="UP000222056"/>
    </source>
</evidence>
<gene>
    <name evidence="2" type="ORF">SAMN02745716_0345</name>
</gene>
<dbReference type="Pfam" id="PF02470">
    <property type="entry name" value="MlaD"/>
    <property type="match status" value="1"/>
</dbReference>
<reference evidence="3" key="1">
    <citation type="submission" date="2016-10" db="EMBL/GenBank/DDBJ databases">
        <authorList>
            <person name="Varghese N."/>
            <person name="Submissions S."/>
        </authorList>
    </citation>
    <scope>NUCLEOTIDE SEQUENCE [LARGE SCALE GENOMIC DNA]</scope>
    <source>
        <strain evidence="3">ATCC 35263</strain>
    </source>
</reference>
<proteinExistence type="predicted"/>
<dbReference type="InterPro" id="IPR052336">
    <property type="entry name" value="MlaD_Phospholipid_Transporter"/>
</dbReference>
<dbReference type="Proteomes" id="UP000222056">
    <property type="component" value="Unassembled WGS sequence"/>
</dbReference>
<organism evidence="2 3">
    <name type="scientific">Thermoleophilum album</name>
    <dbReference type="NCBI Taxonomy" id="29539"/>
    <lineage>
        <taxon>Bacteria</taxon>
        <taxon>Bacillati</taxon>
        <taxon>Actinomycetota</taxon>
        <taxon>Thermoleophilia</taxon>
        <taxon>Thermoleophilales</taxon>
        <taxon>Thermoleophilaceae</taxon>
        <taxon>Thermoleophilum</taxon>
    </lineage>
</organism>